<dbReference type="InterPro" id="IPR025665">
    <property type="entry name" value="Beta-barrel_OMP_2"/>
</dbReference>
<feature type="chain" id="PRO_5026313513" evidence="1">
    <location>
        <begin position="24"/>
        <end position="202"/>
    </location>
</feature>
<sequence>MKKSFLAAGVAAILSLAATQTQAQVSLGLKGGANVSNLNGLTVNNFETNATVGFHIGGYAAFNLGRNFAIQPELMYSTQGAKLENSTSSENLKLNYFNVPVMAKFITNSGFYFEAGPQVGFRTGDVTINSSQEDLKSGDFSVAGGLGFVGKKQGFGLGARYNVGVSKIGDANSTAIQNADYKNGVLQISLYMRLFGGGKLKK</sequence>
<organism evidence="3 4">
    <name type="scientific">Phnomibacter ginsenosidimutans</name>
    <dbReference type="NCBI Taxonomy" id="2676868"/>
    <lineage>
        <taxon>Bacteria</taxon>
        <taxon>Pseudomonadati</taxon>
        <taxon>Bacteroidota</taxon>
        <taxon>Chitinophagia</taxon>
        <taxon>Chitinophagales</taxon>
        <taxon>Chitinophagaceae</taxon>
        <taxon>Phnomibacter</taxon>
    </lineage>
</organism>
<name>A0A6I6GJD3_9BACT</name>
<feature type="signal peptide" evidence="1">
    <location>
        <begin position="1"/>
        <end position="23"/>
    </location>
</feature>
<reference evidence="3 4" key="1">
    <citation type="submission" date="2019-11" db="EMBL/GenBank/DDBJ databases">
        <authorList>
            <person name="Im W.T."/>
        </authorList>
    </citation>
    <scope>NUCLEOTIDE SEQUENCE [LARGE SCALE GENOMIC DNA]</scope>
    <source>
        <strain evidence="3 4">SB-02</strain>
    </source>
</reference>
<evidence type="ECO:0000313" key="3">
    <source>
        <dbReference type="EMBL" id="QGW28525.1"/>
    </source>
</evidence>
<protein>
    <submittedName>
        <fullName evidence="3">Outer membrane beta-barrel protein</fullName>
    </submittedName>
</protein>
<keyword evidence="4" id="KW-1185">Reference proteome</keyword>
<feature type="domain" description="Outer membrane protein beta-barrel" evidence="2">
    <location>
        <begin position="23"/>
        <end position="168"/>
    </location>
</feature>
<evidence type="ECO:0000256" key="1">
    <source>
        <dbReference type="SAM" id="SignalP"/>
    </source>
</evidence>
<keyword evidence="1" id="KW-0732">Signal</keyword>
<dbReference type="EMBL" id="CP046566">
    <property type="protein sequence ID" value="QGW28525.1"/>
    <property type="molecule type" value="Genomic_DNA"/>
</dbReference>
<dbReference type="AlphaFoldDB" id="A0A6I6GJD3"/>
<proteinExistence type="predicted"/>
<dbReference type="Pfam" id="PF13568">
    <property type="entry name" value="OMP_b-brl_2"/>
    <property type="match status" value="1"/>
</dbReference>
<dbReference type="Proteomes" id="UP000426027">
    <property type="component" value="Chromosome"/>
</dbReference>
<accession>A0A6I6GJD3</accession>
<evidence type="ECO:0000313" key="4">
    <source>
        <dbReference type="Proteomes" id="UP000426027"/>
    </source>
</evidence>
<gene>
    <name evidence="3" type="ORF">GLV81_10810</name>
</gene>
<evidence type="ECO:0000259" key="2">
    <source>
        <dbReference type="Pfam" id="PF13568"/>
    </source>
</evidence>
<dbReference type="KEGG" id="fls:GLV81_10810"/>
<dbReference type="RefSeq" id="WP_157478878.1">
    <property type="nucleotide sequence ID" value="NZ_CP046566.1"/>
</dbReference>